<keyword evidence="9 15" id="KW-0418">Kinase</keyword>
<dbReference type="STRING" id="161895.CPHO_04945"/>
<accession>A0A1L7D2F7</accession>
<comment type="pathway">
    <text evidence="3 15">Cofactor biosynthesis; FMN biosynthesis; FMN from riboflavin (ATP route): step 1/1.</text>
</comment>
<keyword evidence="8 15" id="KW-0547">Nucleotide-binding</keyword>
<dbReference type="InterPro" id="IPR002606">
    <property type="entry name" value="Riboflavin_kinase_bac"/>
</dbReference>
<dbReference type="NCBIfam" id="TIGR00125">
    <property type="entry name" value="cyt_tran_rel"/>
    <property type="match status" value="1"/>
</dbReference>
<keyword evidence="11 15" id="KW-0067">ATP-binding</keyword>
<keyword evidence="5 15" id="KW-0288">FMN</keyword>
<evidence type="ECO:0000256" key="12">
    <source>
        <dbReference type="ARBA" id="ARBA00023268"/>
    </source>
</evidence>
<keyword evidence="6 15" id="KW-0808">Transferase</keyword>
<evidence type="ECO:0000256" key="7">
    <source>
        <dbReference type="ARBA" id="ARBA00022695"/>
    </source>
</evidence>
<dbReference type="GO" id="GO:0006747">
    <property type="term" value="P:FAD biosynthetic process"/>
    <property type="evidence" value="ECO:0007669"/>
    <property type="project" value="UniProtKB-UniRule"/>
</dbReference>
<comment type="catalytic activity">
    <reaction evidence="14 15">
        <text>FMN + ATP + H(+) = FAD + diphosphate</text>
        <dbReference type="Rhea" id="RHEA:17237"/>
        <dbReference type="ChEBI" id="CHEBI:15378"/>
        <dbReference type="ChEBI" id="CHEBI:30616"/>
        <dbReference type="ChEBI" id="CHEBI:33019"/>
        <dbReference type="ChEBI" id="CHEBI:57692"/>
        <dbReference type="ChEBI" id="CHEBI:58210"/>
        <dbReference type="EC" id="2.7.7.2"/>
    </reaction>
</comment>
<evidence type="ECO:0000256" key="13">
    <source>
        <dbReference type="ARBA" id="ARBA00047880"/>
    </source>
</evidence>
<sequence length="338" mass="36172">MAGVDIWYGLDSVPADIAPCVVTIGVFDGVHRGHQHLIAQAAAEAHARGQKVVMVTFDPHPVSVFLPSRAPKALSTLERRLELAHAHGVDAALVVDFTRELAGLSPEDYVTLLVRDTLHGSAVFVGENFTFGAGAQGTAATLRELGKKYGFDAHTLPLLADQGVEICSSFIRSQLDVGNIEGANWALGRPMSYTGPIVRGAGRGGKELGYPTANQYPSDSMALPADGVYAGWLTIVDFEGALEGNMEPGIAYAAAISLGTNPTFGDTERSIESFVLDRDSNLYGHTATVEFVAHLRNMVKFTSVDELLENMARDVAKARKVLSADSRTRVPGTFFLQD</sequence>
<evidence type="ECO:0000256" key="2">
    <source>
        <dbReference type="ARBA" id="ARBA00004726"/>
    </source>
</evidence>
<dbReference type="OrthoDB" id="9803667at2"/>
<dbReference type="PANTHER" id="PTHR22749">
    <property type="entry name" value="RIBOFLAVIN KINASE/FMN ADENYLYLTRANSFERASE"/>
    <property type="match status" value="1"/>
</dbReference>
<evidence type="ECO:0000256" key="9">
    <source>
        <dbReference type="ARBA" id="ARBA00022777"/>
    </source>
</evidence>
<evidence type="ECO:0000256" key="4">
    <source>
        <dbReference type="ARBA" id="ARBA00022630"/>
    </source>
</evidence>
<reference evidence="17 18" key="1">
    <citation type="submission" date="2014-08" db="EMBL/GenBank/DDBJ databases">
        <title>Complete genome sequence of Corynebacterium phocae M408/89/1(T)(=DSM 44612(T)), isolated from the common seal (Phoca vitulina).</title>
        <authorList>
            <person name="Ruckert C."/>
            <person name="Albersmeier A."/>
            <person name="Winkler A."/>
            <person name="Kalinowski J."/>
        </authorList>
    </citation>
    <scope>NUCLEOTIDE SEQUENCE [LARGE SCALE GENOMIC DNA]</scope>
    <source>
        <strain evidence="17 18">M408/89/1</strain>
    </source>
</reference>
<evidence type="ECO:0000256" key="8">
    <source>
        <dbReference type="ARBA" id="ARBA00022741"/>
    </source>
</evidence>
<dbReference type="GO" id="GO:0003919">
    <property type="term" value="F:FMN adenylyltransferase activity"/>
    <property type="evidence" value="ECO:0007669"/>
    <property type="project" value="UniProtKB-UniRule"/>
</dbReference>
<protein>
    <recommendedName>
        <fullName evidence="15">Riboflavin biosynthesis protein</fullName>
    </recommendedName>
    <domain>
        <recommendedName>
            <fullName evidence="15">Riboflavin kinase</fullName>
            <ecNumber evidence="15">2.7.1.26</ecNumber>
        </recommendedName>
        <alternativeName>
            <fullName evidence="15">Flavokinase</fullName>
        </alternativeName>
    </domain>
    <domain>
        <recommendedName>
            <fullName evidence="15">FMN adenylyltransferase</fullName>
            <ecNumber evidence="15">2.7.7.2</ecNumber>
        </recommendedName>
        <alternativeName>
            <fullName evidence="15">FAD pyrophosphorylase</fullName>
        </alternativeName>
        <alternativeName>
            <fullName evidence="15">FAD synthase</fullName>
        </alternativeName>
    </domain>
</protein>
<dbReference type="FunFam" id="3.40.50.620:FF:000021">
    <property type="entry name" value="Riboflavin biosynthesis protein"/>
    <property type="match status" value="1"/>
</dbReference>
<evidence type="ECO:0000259" key="16">
    <source>
        <dbReference type="SMART" id="SM00904"/>
    </source>
</evidence>
<dbReference type="Proteomes" id="UP000185491">
    <property type="component" value="Chromosome"/>
</dbReference>
<dbReference type="RefSeq" id="WP_075733716.1">
    <property type="nucleotide sequence ID" value="NZ_CP009249.1"/>
</dbReference>
<dbReference type="UniPathway" id="UPA00277">
    <property type="reaction ID" value="UER00407"/>
</dbReference>
<dbReference type="InterPro" id="IPR004821">
    <property type="entry name" value="Cyt_trans-like"/>
</dbReference>
<evidence type="ECO:0000256" key="5">
    <source>
        <dbReference type="ARBA" id="ARBA00022643"/>
    </source>
</evidence>
<gene>
    <name evidence="17" type="ORF">CPHO_04945</name>
</gene>
<evidence type="ECO:0000256" key="10">
    <source>
        <dbReference type="ARBA" id="ARBA00022827"/>
    </source>
</evidence>
<dbReference type="GO" id="GO:0008531">
    <property type="term" value="F:riboflavin kinase activity"/>
    <property type="evidence" value="ECO:0007669"/>
    <property type="project" value="UniProtKB-UniRule"/>
</dbReference>
<comment type="catalytic activity">
    <reaction evidence="13 15">
        <text>riboflavin + ATP = FMN + ADP + H(+)</text>
        <dbReference type="Rhea" id="RHEA:14357"/>
        <dbReference type="ChEBI" id="CHEBI:15378"/>
        <dbReference type="ChEBI" id="CHEBI:30616"/>
        <dbReference type="ChEBI" id="CHEBI:57986"/>
        <dbReference type="ChEBI" id="CHEBI:58210"/>
        <dbReference type="ChEBI" id="CHEBI:456216"/>
        <dbReference type="EC" id="2.7.1.26"/>
    </reaction>
</comment>
<dbReference type="NCBIfam" id="TIGR00083">
    <property type="entry name" value="ribF"/>
    <property type="match status" value="1"/>
</dbReference>
<organism evidence="17 18">
    <name type="scientific">Corynebacterium phocae</name>
    <dbReference type="NCBI Taxonomy" id="161895"/>
    <lineage>
        <taxon>Bacteria</taxon>
        <taxon>Bacillati</taxon>
        <taxon>Actinomycetota</taxon>
        <taxon>Actinomycetes</taxon>
        <taxon>Mycobacteriales</taxon>
        <taxon>Corynebacteriaceae</taxon>
        <taxon>Corynebacterium</taxon>
    </lineage>
</organism>
<name>A0A1L7D2F7_9CORY</name>
<dbReference type="Pfam" id="PF06574">
    <property type="entry name" value="FAD_syn"/>
    <property type="match status" value="1"/>
</dbReference>
<dbReference type="GO" id="GO:0009398">
    <property type="term" value="P:FMN biosynthetic process"/>
    <property type="evidence" value="ECO:0007669"/>
    <property type="project" value="UniProtKB-UniRule"/>
</dbReference>
<dbReference type="EC" id="2.7.7.2" evidence="15"/>
<dbReference type="GO" id="GO:0005524">
    <property type="term" value="F:ATP binding"/>
    <property type="evidence" value="ECO:0007669"/>
    <property type="project" value="UniProtKB-UniRule"/>
</dbReference>
<comment type="function">
    <text evidence="1">Catalyzes the phosphorylation of riboflavin to FMN followed by the adenylation of FMN to FAD.</text>
</comment>
<dbReference type="InterPro" id="IPR023465">
    <property type="entry name" value="Riboflavin_kinase_dom_sf"/>
</dbReference>
<dbReference type="SMART" id="SM00904">
    <property type="entry name" value="Flavokinase"/>
    <property type="match status" value="1"/>
</dbReference>
<feature type="domain" description="Riboflavin kinase" evidence="16">
    <location>
        <begin position="186"/>
        <end position="323"/>
    </location>
</feature>
<evidence type="ECO:0000256" key="14">
    <source>
        <dbReference type="ARBA" id="ARBA00049494"/>
    </source>
</evidence>
<comment type="pathway">
    <text evidence="2 15">Cofactor biosynthesis; FAD biosynthesis; FAD from FMN: step 1/1.</text>
</comment>
<evidence type="ECO:0000313" key="18">
    <source>
        <dbReference type="Proteomes" id="UP000185491"/>
    </source>
</evidence>
<dbReference type="UniPathway" id="UPA00276">
    <property type="reaction ID" value="UER00406"/>
</dbReference>
<dbReference type="PIRSF" id="PIRSF004491">
    <property type="entry name" value="FAD_Synth"/>
    <property type="match status" value="1"/>
</dbReference>
<dbReference type="Gene3D" id="2.40.30.30">
    <property type="entry name" value="Riboflavin kinase-like"/>
    <property type="match status" value="1"/>
</dbReference>
<dbReference type="AlphaFoldDB" id="A0A1L7D2F7"/>
<evidence type="ECO:0000256" key="15">
    <source>
        <dbReference type="PIRNR" id="PIRNR004491"/>
    </source>
</evidence>
<evidence type="ECO:0000313" key="17">
    <source>
        <dbReference type="EMBL" id="APT92346.1"/>
    </source>
</evidence>
<dbReference type="Gene3D" id="3.40.50.620">
    <property type="entry name" value="HUPs"/>
    <property type="match status" value="1"/>
</dbReference>
<keyword evidence="7 15" id="KW-0548">Nucleotidyltransferase</keyword>
<evidence type="ECO:0000256" key="6">
    <source>
        <dbReference type="ARBA" id="ARBA00022679"/>
    </source>
</evidence>
<dbReference type="SUPFAM" id="SSF52374">
    <property type="entry name" value="Nucleotidylyl transferase"/>
    <property type="match status" value="1"/>
</dbReference>
<proteinExistence type="inferred from homology"/>
<dbReference type="EMBL" id="CP009249">
    <property type="protein sequence ID" value="APT92346.1"/>
    <property type="molecule type" value="Genomic_DNA"/>
</dbReference>
<dbReference type="InterPro" id="IPR015864">
    <property type="entry name" value="FAD_synthase"/>
</dbReference>
<dbReference type="FunFam" id="2.40.30.30:FF:000003">
    <property type="entry name" value="Riboflavin biosynthesis protein"/>
    <property type="match status" value="1"/>
</dbReference>
<keyword evidence="18" id="KW-1185">Reference proteome</keyword>
<dbReference type="InterPro" id="IPR014729">
    <property type="entry name" value="Rossmann-like_a/b/a_fold"/>
</dbReference>
<evidence type="ECO:0000256" key="1">
    <source>
        <dbReference type="ARBA" id="ARBA00002121"/>
    </source>
</evidence>
<keyword evidence="10 15" id="KW-0274">FAD</keyword>
<dbReference type="InterPro" id="IPR023468">
    <property type="entry name" value="Riboflavin_kinase"/>
</dbReference>
<dbReference type="PANTHER" id="PTHR22749:SF6">
    <property type="entry name" value="RIBOFLAVIN KINASE"/>
    <property type="match status" value="1"/>
</dbReference>
<dbReference type="Pfam" id="PF01687">
    <property type="entry name" value="Flavokinase"/>
    <property type="match status" value="1"/>
</dbReference>
<comment type="similarity">
    <text evidence="15">Belongs to the ribF family.</text>
</comment>
<dbReference type="GO" id="GO:0009231">
    <property type="term" value="P:riboflavin biosynthetic process"/>
    <property type="evidence" value="ECO:0007669"/>
    <property type="project" value="InterPro"/>
</dbReference>
<evidence type="ECO:0000256" key="3">
    <source>
        <dbReference type="ARBA" id="ARBA00005201"/>
    </source>
</evidence>
<evidence type="ECO:0000256" key="11">
    <source>
        <dbReference type="ARBA" id="ARBA00022840"/>
    </source>
</evidence>
<dbReference type="NCBIfam" id="NF004160">
    <property type="entry name" value="PRK05627.1-3"/>
    <property type="match status" value="1"/>
</dbReference>
<keyword evidence="12" id="KW-0511">Multifunctional enzyme</keyword>
<dbReference type="CDD" id="cd02064">
    <property type="entry name" value="FAD_synthetase_N"/>
    <property type="match status" value="1"/>
</dbReference>
<dbReference type="SUPFAM" id="SSF82114">
    <property type="entry name" value="Riboflavin kinase-like"/>
    <property type="match status" value="1"/>
</dbReference>
<dbReference type="EC" id="2.7.1.26" evidence="15"/>
<dbReference type="KEGG" id="cpho:CPHO_04945"/>
<keyword evidence="4 15" id="KW-0285">Flavoprotein</keyword>
<dbReference type="InterPro" id="IPR015865">
    <property type="entry name" value="Riboflavin_kinase_bac/euk"/>
</dbReference>